<reference evidence="3 4" key="1">
    <citation type="submission" date="2016-10" db="EMBL/GenBank/DDBJ databases">
        <authorList>
            <person name="de Groot N.N."/>
        </authorList>
    </citation>
    <scope>NUCLEOTIDE SEQUENCE [LARGE SCALE GENOMIC DNA]</scope>
    <source>
        <strain evidence="3 4">GAS522</strain>
    </source>
</reference>
<dbReference type="InterPro" id="IPR012338">
    <property type="entry name" value="Beta-lactam/transpept-like"/>
</dbReference>
<dbReference type="Gene3D" id="3.40.710.10">
    <property type="entry name" value="DD-peptidase/beta-lactamase superfamily"/>
    <property type="match status" value="1"/>
</dbReference>
<dbReference type="RefSeq" id="WP_083387598.1">
    <property type="nucleotide sequence ID" value="NZ_FNTI01000001.1"/>
</dbReference>
<feature type="chain" id="PRO_5010234711" evidence="1">
    <location>
        <begin position="33"/>
        <end position="423"/>
    </location>
</feature>
<evidence type="ECO:0000313" key="3">
    <source>
        <dbReference type="EMBL" id="SED14915.1"/>
    </source>
</evidence>
<dbReference type="Proteomes" id="UP000183208">
    <property type="component" value="Unassembled WGS sequence"/>
</dbReference>
<dbReference type="AlphaFoldDB" id="A0A1H4YB18"/>
<dbReference type="Pfam" id="PF00144">
    <property type="entry name" value="Beta-lactamase"/>
    <property type="match status" value="1"/>
</dbReference>
<dbReference type="InterPro" id="IPR006311">
    <property type="entry name" value="TAT_signal"/>
</dbReference>
<proteinExistence type="predicted"/>
<dbReference type="EMBL" id="FNTI01000001">
    <property type="protein sequence ID" value="SED14915.1"/>
    <property type="molecule type" value="Genomic_DNA"/>
</dbReference>
<dbReference type="InterPro" id="IPR050789">
    <property type="entry name" value="Diverse_Enzym_Activities"/>
</dbReference>
<name>A0A1H4YB18_9BRAD</name>
<dbReference type="OrthoDB" id="9808046at2"/>
<gene>
    <name evidence="3" type="ORF">SAMN05444171_3274</name>
</gene>
<evidence type="ECO:0000256" key="1">
    <source>
        <dbReference type="SAM" id="SignalP"/>
    </source>
</evidence>
<sequence length="423" mass="45618">MTVRLSRRDTLLFTGAFAAAGAIPGLSAPAIAAPLRSSDIDAMLKARVDAAEVPGVVAMAATKDAVIYQGAFGTRAIGTKVLGAPAAMSLDTVFSIASMTKLLTSVAAMQLVERGKLTLDEPAARIDPTLESPQVLDGFDAKGIPQLRTSRKPITLRHLLTHTSGFSYQLWDANVLRYGKAARGNPALPRTPLMFDPDTRWAYGGSLDRVGRLVEIVSGQTLDRYVLDNITGPLGMHDTAYAITDKQRARQASLHVRKPDGTLAAQPLVKQAELKEFSGGGGIKSTAPDYLTLLQAILNGGGLPGKRILRLQTVEQMSTNQIGDIDAGILKTTNPALSNDVDFFPGVRLRWGLADMINTDPVPRGRAAGSQTWAGLYNTYYWIDPASRIAGVIMMQILPFADRRALDVYRQFERGIYRSTKPA</sequence>
<dbReference type="PANTHER" id="PTHR43283:SF3">
    <property type="entry name" value="BETA-LACTAMASE FAMILY PROTEIN (AFU_ORTHOLOGUE AFUA_5G07500)"/>
    <property type="match status" value="1"/>
</dbReference>
<dbReference type="PANTHER" id="PTHR43283">
    <property type="entry name" value="BETA-LACTAMASE-RELATED"/>
    <property type="match status" value="1"/>
</dbReference>
<dbReference type="SUPFAM" id="SSF56601">
    <property type="entry name" value="beta-lactamase/transpeptidase-like"/>
    <property type="match status" value="1"/>
</dbReference>
<dbReference type="PROSITE" id="PS51318">
    <property type="entry name" value="TAT"/>
    <property type="match status" value="1"/>
</dbReference>
<accession>A0A1H4YB18</accession>
<protein>
    <submittedName>
        <fullName evidence="3">CubicO group peptidase, beta-lactamase class C family</fullName>
    </submittedName>
</protein>
<feature type="signal peptide" evidence="1">
    <location>
        <begin position="1"/>
        <end position="32"/>
    </location>
</feature>
<dbReference type="InterPro" id="IPR001466">
    <property type="entry name" value="Beta-lactam-related"/>
</dbReference>
<keyword evidence="1" id="KW-0732">Signal</keyword>
<evidence type="ECO:0000313" key="4">
    <source>
        <dbReference type="Proteomes" id="UP000183208"/>
    </source>
</evidence>
<feature type="domain" description="Beta-lactamase-related" evidence="2">
    <location>
        <begin position="40"/>
        <end position="410"/>
    </location>
</feature>
<organism evidence="3 4">
    <name type="scientific">Bradyrhizobium lablabi</name>
    <dbReference type="NCBI Taxonomy" id="722472"/>
    <lineage>
        <taxon>Bacteria</taxon>
        <taxon>Pseudomonadati</taxon>
        <taxon>Pseudomonadota</taxon>
        <taxon>Alphaproteobacteria</taxon>
        <taxon>Hyphomicrobiales</taxon>
        <taxon>Nitrobacteraceae</taxon>
        <taxon>Bradyrhizobium</taxon>
    </lineage>
</organism>
<evidence type="ECO:0000259" key="2">
    <source>
        <dbReference type="Pfam" id="PF00144"/>
    </source>
</evidence>